<dbReference type="AlphaFoldDB" id="A0A8T2L080"/>
<organism evidence="1 2">
    <name type="scientific">Astyanax mexicanus</name>
    <name type="common">Blind cave fish</name>
    <name type="synonym">Astyanax fasciatus mexicanus</name>
    <dbReference type="NCBI Taxonomy" id="7994"/>
    <lineage>
        <taxon>Eukaryota</taxon>
        <taxon>Metazoa</taxon>
        <taxon>Chordata</taxon>
        <taxon>Craniata</taxon>
        <taxon>Vertebrata</taxon>
        <taxon>Euteleostomi</taxon>
        <taxon>Actinopterygii</taxon>
        <taxon>Neopterygii</taxon>
        <taxon>Teleostei</taxon>
        <taxon>Ostariophysi</taxon>
        <taxon>Characiformes</taxon>
        <taxon>Characoidei</taxon>
        <taxon>Acestrorhamphidae</taxon>
        <taxon>Acestrorhamphinae</taxon>
        <taxon>Astyanax</taxon>
    </lineage>
</organism>
<protein>
    <submittedName>
        <fullName evidence="1">Uncharacterized protein</fullName>
    </submittedName>
</protein>
<reference evidence="1 2" key="1">
    <citation type="submission" date="2021-07" db="EMBL/GenBank/DDBJ databases">
        <authorList>
            <person name="Imarazene B."/>
            <person name="Zahm M."/>
            <person name="Klopp C."/>
            <person name="Cabau C."/>
            <person name="Beille S."/>
            <person name="Jouanno E."/>
            <person name="Castinel A."/>
            <person name="Lluch J."/>
            <person name="Gil L."/>
            <person name="Kuchtly C."/>
            <person name="Lopez Roques C."/>
            <person name="Donnadieu C."/>
            <person name="Parrinello H."/>
            <person name="Journot L."/>
            <person name="Du K."/>
            <person name="Schartl M."/>
            <person name="Retaux S."/>
            <person name="Guiguen Y."/>
        </authorList>
    </citation>
    <scope>NUCLEOTIDE SEQUENCE [LARGE SCALE GENOMIC DNA]</scope>
    <source>
        <strain evidence="1">Pach_M1</strain>
        <tissue evidence="1">Testis</tissue>
    </source>
</reference>
<name>A0A8T2L080_ASTMX</name>
<sequence>MLGRHVDLDLSESVSKAEAEAAKNVLCMIHQRLRETLGEDSHFSLLTHTFGPQAVDTVISFLISLLKKT</sequence>
<comment type="caution">
    <text evidence="1">The sequence shown here is derived from an EMBL/GenBank/DDBJ whole genome shotgun (WGS) entry which is preliminary data.</text>
</comment>
<dbReference type="Proteomes" id="UP000752171">
    <property type="component" value="Unassembled WGS sequence"/>
</dbReference>
<gene>
    <name evidence="1" type="ORF">AMEX_G23513</name>
</gene>
<accession>A0A8T2L080</accession>
<dbReference type="EMBL" id="JAICCE010000020">
    <property type="protein sequence ID" value="KAG9263475.1"/>
    <property type="molecule type" value="Genomic_DNA"/>
</dbReference>
<proteinExistence type="predicted"/>
<evidence type="ECO:0000313" key="1">
    <source>
        <dbReference type="EMBL" id="KAG9263475.1"/>
    </source>
</evidence>
<evidence type="ECO:0000313" key="2">
    <source>
        <dbReference type="Proteomes" id="UP000752171"/>
    </source>
</evidence>